<dbReference type="AlphaFoldDB" id="A0A0N8RCK9"/>
<gene>
    <name evidence="3" type="ORF">ALQ08_01916</name>
    <name evidence="2" type="ORF">ALQ28_02570</name>
</gene>
<name>A0A0N8RCK9_9PSED</name>
<evidence type="ECO:0000256" key="1">
    <source>
        <dbReference type="SAM" id="MobiDB-lite"/>
    </source>
</evidence>
<evidence type="ECO:0000313" key="2">
    <source>
        <dbReference type="EMBL" id="RMP13306.1"/>
    </source>
</evidence>
<dbReference type="Proteomes" id="UP000267908">
    <property type="component" value="Unassembled WGS sequence"/>
</dbReference>
<protein>
    <submittedName>
        <fullName evidence="3">Uncharacterized protein</fullName>
    </submittedName>
</protein>
<comment type="caution">
    <text evidence="3">The sequence shown here is derived from an EMBL/GenBank/DDBJ whole genome shotgun (WGS) entry which is preliminary data.</text>
</comment>
<sequence length="66" mass="7238">MMQGVTVNNPAPRTTKFAVSYKLNGERRFEFAQLQSASVEEAEAALKKMHGPGDDQITDVKVSKAL</sequence>
<dbReference type="EMBL" id="RBRA01000070">
    <property type="protein sequence ID" value="RMQ27123.1"/>
    <property type="molecule type" value="Genomic_DNA"/>
</dbReference>
<evidence type="ECO:0000313" key="5">
    <source>
        <dbReference type="Proteomes" id="UP000269044"/>
    </source>
</evidence>
<evidence type="ECO:0000313" key="3">
    <source>
        <dbReference type="EMBL" id="RMQ27123.1"/>
    </source>
</evidence>
<reference evidence="4 5" key="1">
    <citation type="submission" date="2018-08" db="EMBL/GenBank/DDBJ databases">
        <title>Recombination of ecologically and evolutionarily significant loci maintains genetic cohesion in the Pseudomonas syringae species complex.</title>
        <authorList>
            <person name="Dillon M."/>
            <person name="Thakur S."/>
            <person name="Almeida R.N.D."/>
            <person name="Weir B.S."/>
            <person name="Guttman D.S."/>
        </authorList>
    </citation>
    <scope>NUCLEOTIDE SEQUENCE [LARGE SCALE GENOMIC DNA]</scope>
    <source>
        <strain evidence="3 5">ICMP 13052</strain>
        <strain evidence="2 4">ICMP 4330</strain>
    </source>
</reference>
<organism evidence="3 5">
    <name type="scientific">Pseudomonas syringae pv. delphinii</name>
    <dbReference type="NCBI Taxonomy" id="192088"/>
    <lineage>
        <taxon>Bacteria</taxon>
        <taxon>Pseudomonadati</taxon>
        <taxon>Pseudomonadota</taxon>
        <taxon>Gammaproteobacteria</taxon>
        <taxon>Pseudomonadales</taxon>
        <taxon>Pseudomonadaceae</taxon>
        <taxon>Pseudomonas</taxon>
    </lineage>
</organism>
<dbReference type="EMBL" id="RBQG01000159">
    <property type="protein sequence ID" value="RMP13306.1"/>
    <property type="molecule type" value="Genomic_DNA"/>
</dbReference>
<dbReference type="Proteomes" id="UP000269044">
    <property type="component" value="Unassembled WGS sequence"/>
</dbReference>
<evidence type="ECO:0000313" key="4">
    <source>
        <dbReference type="Proteomes" id="UP000267908"/>
    </source>
</evidence>
<feature type="region of interest" description="Disordered" evidence="1">
    <location>
        <begin position="45"/>
        <end position="66"/>
    </location>
</feature>
<proteinExistence type="predicted"/>
<accession>A0A0N8RCK9</accession>